<accession>A0ABW3FN51</accession>
<feature type="domain" description="Methylated-DNA-[protein]-cysteine S-methyltransferase DNA binding" evidence="7">
    <location>
        <begin position="85"/>
        <end position="163"/>
    </location>
</feature>
<evidence type="ECO:0000313" key="8">
    <source>
        <dbReference type="EMBL" id="MFD0919223.1"/>
    </source>
</evidence>
<name>A0ABW3FN51_9PSEU</name>
<evidence type="ECO:0000256" key="3">
    <source>
        <dbReference type="ARBA" id="ARBA00022679"/>
    </source>
</evidence>
<dbReference type="PROSITE" id="PS00374">
    <property type="entry name" value="MGMT"/>
    <property type="match status" value="1"/>
</dbReference>
<reference evidence="9" key="1">
    <citation type="journal article" date="2019" name="Int. J. Syst. Evol. Microbiol.">
        <title>The Global Catalogue of Microorganisms (GCM) 10K type strain sequencing project: providing services to taxonomists for standard genome sequencing and annotation.</title>
        <authorList>
            <consortium name="The Broad Institute Genomics Platform"/>
            <consortium name="The Broad Institute Genome Sequencing Center for Infectious Disease"/>
            <person name="Wu L."/>
            <person name="Ma J."/>
        </authorList>
    </citation>
    <scope>NUCLEOTIDE SEQUENCE [LARGE SCALE GENOMIC DNA]</scope>
    <source>
        <strain evidence="9">CCUG 56401</strain>
    </source>
</reference>
<dbReference type="RefSeq" id="WP_263251077.1">
    <property type="nucleotide sequence ID" value="NZ_BAABLT010000019.1"/>
</dbReference>
<dbReference type="InterPro" id="IPR001497">
    <property type="entry name" value="MethylDNA_cys_MeTrfase_AS"/>
</dbReference>
<dbReference type="GO" id="GO:0032259">
    <property type="term" value="P:methylation"/>
    <property type="evidence" value="ECO:0007669"/>
    <property type="project" value="UniProtKB-KW"/>
</dbReference>
<dbReference type="EMBL" id="JBHTIW010000002">
    <property type="protein sequence ID" value="MFD0919223.1"/>
    <property type="molecule type" value="Genomic_DNA"/>
</dbReference>
<dbReference type="InterPro" id="IPR036217">
    <property type="entry name" value="MethylDNA_cys_MeTrfase_DNAb"/>
</dbReference>
<protein>
    <submittedName>
        <fullName evidence="8">Methylated-DNA--[protein]-cysteine S-methyltransferase</fullName>
        <ecNumber evidence="8">2.1.1.63</ecNumber>
    </submittedName>
</protein>
<evidence type="ECO:0000256" key="1">
    <source>
        <dbReference type="ARBA" id="ARBA00001286"/>
    </source>
</evidence>
<keyword evidence="2 8" id="KW-0489">Methyltransferase</keyword>
<dbReference type="Proteomes" id="UP001597018">
    <property type="component" value="Unassembled WGS sequence"/>
</dbReference>
<keyword evidence="4" id="KW-0227">DNA damage</keyword>
<dbReference type="EC" id="2.1.1.63" evidence="8"/>
<dbReference type="InterPro" id="IPR014048">
    <property type="entry name" value="MethylDNA_cys_MeTrfase_DNA-bd"/>
</dbReference>
<dbReference type="PANTHER" id="PTHR10815">
    <property type="entry name" value="METHYLATED-DNA--PROTEIN-CYSTEINE METHYLTRANSFERASE"/>
    <property type="match status" value="1"/>
</dbReference>
<evidence type="ECO:0000256" key="5">
    <source>
        <dbReference type="ARBA" id="ARBA00023204"/>
    </source>
</evidence>
<dbReference type="CDD" id="cd06445">
    <property type="entry name" value="ATase"/>
    <property type="match status" value="1"/>
</dbReference>
<keyword evidence="3 8" id="KW-0808">Transferase</keyword>
<dbReference type="GO" id="GO:0003908">
    <property type="term" value="F:methylated-DNA-[protein]-cysteine S-methyltransferase activity"/>
    <property type="evidence" value="ECO:0007669"/>
    <property type="project" value="UniProtKB-EC"/>
</dbReference>
<gene>
    <name evidence="8" type="ORF">ACFQ16_05665</name>
</gene>
<sequence>MTTWSTVDTPVGPFTAVVDDDGAVLASGWTARLDELTPQVAPVLLRATPRHAADLGPVTRAVLAYHEGELDAVEAIPVRQRSGEFLEHAWDVLRKVPAGEPVSYTEYAALAGRPKAIRAAAAACARNAAALFVPCHRVLRSDGTLGGFRWGLDVKRWLLDHESTGR</sequence>
<keyword evidence="5" id="KW-0234">DNA repair</keyword>
<proteinExistence type="predicted"/>
<dbReference type="NCBIfam" id="TIGR00589">
    <property type="entry name" value="ogt"/>
    <property type="match status" value="1"/>
</dbReference>
<evidence type="ECO:0000256" key="6">
    <source>
        <dbReference type="ARBA" id="ARBA00049348"/>
    </source>
</evidence>
<comment type="catalytic activity">
    <reaction evidence="1">
        <text>a 4-O-methyl-thymidine in DNA + L-cysteinyl-[protein] = a thymidine in DNA + S-methyl-L-cysteinyl-[protein]</text>
        <dbReference type="Rhea" id="RHEA:53428"/>
        <dbReference type="Rhea" id="RHEA-COMP:10131"/>
        <dbReference type="Rhea" id="RHEA-COMP:10132"/>
        <dbReference type="Rhea" id="RHEA-COMP:13555"/>
        <dbReference type="Rhea" id="RHEA-COMP:13556"/>
        <dbReference type="ChEBI" id="CHEBI:29950"/>
        <dbReference type="ChEBI" id="CHEBI:82612"/>
        <dbReference type="ChEBI" id="CHEBI:137386"/>
        <dbReference type="ChEBI" id="CHEBI:137387"/>
        <dbReference type="EC" id="2.1.1.63"/>
    </reaction>
</comment>
<dbReference type="Gene3D" id="1.10.10.10">
    <property type="entry name" value="Winged helix-like DNA-binding domain superfamily/Winged helix DNA-binding domain"/>
    <property type="match status" value="1"/>
</dbReference>
<dbReference type="InterPro" id="IPR036388">
    <property type="entry name" value="WH-like_DNA-bd_sf"/>
</dbReference>
<comment type="caution">
    <text evidence="8">The sequence shown here is derived from an EMBL/GenBank/DDBJ whole genome shotgun (WGS) entry which is preliminary data.</text>
</comment>
<evidence type="ECO:0000256" key="2">
    <source>
        <dbReference type="ARBA" id="ARBA00022603"/>
    </source>
</evidence>
<dbReference type="Pfam" id="PF01035">
    <property type="entry name" value="DNA_binding_1"/>
    <property type="match status" value="1"/>
</dbReference>
<dbReference type="SUPFAM" id="SSF46767">
    <property type="entry name" value="Methylated DNA-protein cysteine methyltransferase, C-terminal domain"/>
    <property type="match status" value="1"/>
</dbReference>
<keyword evidence="9" id="KW-1185">Reference proteome</keyword>
<organism evidence="8 9">
    <name type="scientific">Saccharopolyspora rosea</name>
    <dbReference type="NCBI Taxonomy" id="524884"/>
    <lineage>
        <taxon>Bacteria</taxon>
        <taxon>Bacillati</taxon>
        <taxon>Actinomycetota</taxon>
        <taxon>Actinomycetes</taxon>
        <taxon>Pseudonocardiales</taxon>
        <taxon>Pseudonocardiaceae</taxon>
        <taxon>Saccharopolyspora</taxon>
    </lineage>
</organism>
<comment type="catalytic activity">
    <reaction evidence="6">
        <text>a 6-O-methyl-2'-deoxyguanosine in DNA + L-cysteinyl-[protein] = S-methyl-L-cysteinyl-[protein] + a 2'-deoxyguanosine in DNA</text>
        <dbReference type="Rhea" id="RHEA:24000"/>
        <dbReference type="Rhea" id="RHEA-COMP:10131"/>
        <dbReference type="Rhea" id="RHEA-COMP:10132"/>
        <dbReference type="Rhea" id="RHEA-COMP:11367"/>
        <dbReference type="Rhea" id="RHEA-COMP:11368"/>
        <dbReference type="ChEBI" id="CHEBI:29950"/>
        <dbReference type="ChEBI" id="CHEBI:82612"/>
        <dbReference type="ChEBI" id="CHEBI:85445"/>
        <dbReference type="ChEBI" id="CHEBI:85448"/>
        <dbReference type="EC" id="2.1.1.63"/>
    </reaction>
</comment>
<dbReference type="PANTHER" id="PTHR10815:SF13">
    <property type="entry name" value="METHYLATED-DNA--PROTEIN-CYSTEINE METHYLTRANSFERASE"/>
    <property type="match status" value="1"/>
</dbReference>
<evidence type="ECO:0000313" key="9">
    <source>
        <dbReference type="Proteomes" id="UP001597018"/>
    </source>
</evidence>
<evidence type="ECO:0000259" key="7">
    <source>
        <dbReference type="Pfam" id="PF01035"/>
    </source>
</evidence>
<evidence type="ECO:0000256" key="4">
    <source>
        <dbReference type="ARBA" id="ARBA00022763"/>
    </source>
</evidence>